<sequence length="113" mass="12336">MRDVAAVSDLGVILRAAADIPGLIGAAWGLEGVLLREDDLVPAFLDLRTGLLGELFQKCATYRLAVAFVVPDPAAHGERFTELAREHVAHPQIRFFREEGAAWAWLRGEGTAR</sequence>
<dbReference type="Pfam" id="PF13788">
    <property type="entry name" value="DUF4180"/>
    <property type="match status" value="1"/>
</dbReference>
<dbReference type="HOGENOM" id="CLU_151995_2_1_0"/>
<keyword evidence="3" id="KW-1185">Reference proteome</keyword>
<evidence type="ECO:0000313" key="2">
    <source>
        <dbReference type="EMBL" id="AFD25350.1"/>
    </source>
</evidence>
<protein>
    <recommendedName>
        <fullName evidence="1">DUF4180 domain-containing protein</fullName>
    </recommendedName>
</protein>
<organism evidence="2 3">
    <name type="scientific">Deinococcus gobiensis (strain DSM 21396 / JCM 16679 / CGMCC 1.7299 / I-0)</name>
    <dbReference type="NCBI Taxonomy" id="745776"/>
    <lineage>
        <taxon>Bacteria</taxon>
        <taxon>Thermotogati</taxon>
        <taxon>Deinococcota</taxon>
        <taxon>Deinococci</taxon>
        <taxon>Deinococcales</taxon>
        <taxon>Deinococcaceae</taxon>
        <taxon>Deinococcus</taxon>
    </lineage>
</organism>
<dbReference type="STRING" id="745776.DGo_CA1423"/>
<feature type="domain" description="DUF4180" evidence="1">
    <location>
        <begin position="3"/>
        <end position="106"/>
    </location>
</feature>
<dbReference type="RefSeq" id="WP_014684833.1">
    <property type="nucleotide sequence ID" value="NC_017790.1"/>
</dbReference>
<reference evidence="2 3" key="1">
    <citation type="journal article" date="2012" name="PLoS ONE">
        <title>Genome sequence and transcriptome analysis of the radioresistant bacterium Deinococcus gobiensis: insights into the extreme environmental adaptations.</title>
        <authorList>
            <person name="Yuan M."/>
            <person name="Chen M."/>
            <person name="Zhang W."/>
            <person name="Lu W."/>
            <person name="Wang J."/>
            <person name="Yang M."/>
            <person name="Zhao P."/>
            <person name="Tang R."/>
            <person name="Li X."/>
            <person name="Hao Y."/>
            <person name="Zhou Z."/>
            <person name="Zhan Y."/>
            <person name="Yu H."/>
            <person name="Teng C."/>
            <person name="Yan Y."/>
            <person name="Ping S."/>
            <person name="Wang Y."/>
            <person name="Lin M."/>
        </authorList>
    </citation>
    <scope>NUCLEOTIDE SEQUENCE [LARGE SCALE GENOMIC DNA]</scope>
    <source>
        <strain evidence="2 3">I-0</strain>
    </source>
</reference>
<proteinExistence type="predicted"/>
<dbReference type="Proteomes" id="UP000007575">
    <property type="component" value="Chromosome"/>
</dbReference>
<dbReference type="PATRIC" id="fig|745776.4.peg.1464"/>
<dbReference type="OrthoDB" id="8595425at2"/>
<gene>
    <name evidence="2" type="ordered locus">DGo_CA1423</name>
</gene>
<dbReference type="AlphaFoldDB" id="H8GTM2"/>
<dbReference type="EMBL" id="CP002191">
    <property type="protein sequence ID" value="AFD25350.1"/>
    <property type="molecule type" value="Genomic_DNA"/>
</dbReference>
<dbReference type="InterPro" id="IPR025438">
    <property type="entry name" value="DUF4180"/>
</dbReference>
<evidence type="ECO:0000313" key="3">
    <source>
        <dbReference type="Proteomes" id="UP000007575"/>
    </source>
</evidence>
<name>H8GTM2_DEIGI</name>
<accession>H8GTM2</accession>
<dbReference type="KEGG" id="dgo:DGo_CA1423"/>
<evidence type="ECO:0000259" key="1">
    <source>
        <dbReference type="Pfam" id="PF13788"/>
    </source>
</evidence>